<organism evidence="2 3">
    <name type="scientific">Zygosaccharomyces rouxii</name>
    <dbReference type="NCBI Taxonomy" id="4956"/>
    <lineage>
        <taxon>Eukaryota</taxon>
        <taxon>Fungi</taxon>
        <taxon>Dikarya</taxon>
        <taxon>Ascomycota</taxon>
        <taxon>Saccharomycotina</taxon>
        <taxon>Saccharomycetes</taxon>
        <taxon>Saccharomycetales</taxon>
        <taxon>Saccharomycetaceae</taxon>
        <taxon>Zygosaccharomyces</taxon>
    </lineage>
</organism>
<protein>
    <submittedName>
        <fullName evidence="2">Uncharacterized protein</fullName>
    </submittedName>
</protein>
<dbReference type="OrthoDB" id="4021219at2759"/>
<dbReference type="AlphaFoldDB" id="A0A1Q3ACC7"/>
<gene>
    <name evidence="2" type="ORF">ZYGR_0AI07200</name>
</gene>
<evidence type="ECO:0000256" key="1">
    <source>
        <dbReference type="SAM" id="MobiDB-lite"/>
    </source>
</evidence>
<evidence type="ECO:0000313" key="2">
    <source>
        <dbReference type="EMBL" id="GAV53436.1"/>
    </source>
</evidence>
<reference evidence="2 3" key="1">
    <citation type="submission" date="2016-08" db="EMBL/GenBank/DDBJ databases">
        <title>Draft genome sequence of allopolyploid Zygosaccharomyces rouxii.</title>
        <authorList>
            <person name="Watanabe J."/>
            <person name="Uehara K."/>
            <person name="Mogi Y."/>
            <person name="Tsukioka Y."/>
        </authorList>
    </citation>
    <scope>NUCLEOTIDE SEQUENCE [LARGE SCALE GENOMIC DNA]</scope>
    <source>
        <strain evidence="2 3">NBRC 110957</strain>
    </source>
</reference>
<accession>A0A1Q3ACC7</accession>
<proteinExistence type="predicted"/>
<feature type="compositionally biased region" description="Low complexity" evidence="1">
    <location>
        <begin position="298"/>
        <end position="308"/>
    </location>
</feature>
<dbReference type="Proteomes" id="UP000187013">
    <property type="component" value="Unassembled WGS sequence"/>
</dbReference>
<feature type="region of interest" description="Disordered" evidence="1">
    <location>
        <begin position="281"/>
        <end position="308"/>
    </location>
</feature>
<sequence>MEGTNGMKYKDTIVSVFHRGDDDRSNLEPDVLKNLVDRQAKKPGVQEQDISYCTQTLKIYTELLKIELFLEKTWDIKILRKSVLVKFELSEVDNELRENNGNGFYKDIALKCIRKCDKLSIRLQSLQQEAASVRDYVASMQSRILEDSITLLLELWFTCKAKLLALRNRVAGVFIDSKLLLIDIELESLKTHLATRKDYAKVIPAYRSFMKILVEQLQDAQTTGDQALFDECLQVFLDVEAMYNSMNFSWLLSDNKLLQDSLTEADAKNHAVADPFVMDPLSPSSLDMDNSDPELRSRSSSASVPMSTSTDLSLMLEKTQLSKELPSLLATFNNAKRMEQEIENIRTPPNNNNNNNPNNVTSIYNNHPPGLPSSSNFKAKLMMMNQQQQNLWSQFLPNAATFNTKNHYGSGNHILSSLYGMNNNNISSNNRNND</sequence>
<evidence type="ECO:0000313" key="3">
    <source>
        <dbReference type="Proteomes" id="UP000187013"/>
    </source>
</evidence>
<dbReference type="EMBL" id="BDGX01000035">
    <property type="protein sequence ID" value="GAV53436.1"/>
    <property type="molecule type" value="Genomic_DNA"/>
</dbReference>
<comment type="caution">
    <text evidence="2">The sequence shown here is derived from an EMBL/GenBank/DDBJ whole genome shotgun (WGS) entry which is preliminary data.</text>
</comment>
<name>A0A1Q3ACC7_ZYGRO</name>